<evidence type="ECO:0000256" key="1">
    <source>
        <dbReference type="SAM" id="MobiDB-lite"/>
    </source>
</evidence>
<keyword evidence="3" id="KW-1185">Reference proteome</keyword>
<accession>M7B1D2</accession>
<evidence type="ECO:0000313" key="3">
    <source>
        <dbReference type="Proteomes" id="UP000031443"/>
    </source>
</evidence>
<protein>
    <submittedName>
        <fullName evidence="2">Uncharacterized protein</fullName>
    </submittedName>
</protein>
<sequence length="231" mass="24658">MLIDLDSSVYIHRPFTLVRGNGYIGCQAVESQAQQAEQSNANAKGICSQPWTLSSMAPCELSTDRAFDYLGVQRKDDAQHEGKEDPAARQTAWTLIPTGPAAESSVTFHRPGISSAEKDGQRQTSGVDETHLLQLAKSRLLEVRAGSSPFPPNEGHGYPLCKAAEVSGVTPTLDWDSRSSGGRGGAKGGVSHRALGRPMSKSLPPHLPPLLAVQLIDSRVGACHLPIQISE</sequence>
<gene>
    <name evidence="2" type="ORF">UY3_12029</name>
</gene>
<proteinExistence type="predicted"/>
<dbReference type="AlphaFoldDB" id="M7B1D2"/>
<dbReference type="Proteomes" id="UP000031443">
    <property type="component" value="Unassembled WGS sequence"/>
</dbReference>
<dbReference type="EMBL" id="KB548129">
    <property type="protein sequence ID" value="EMP30834.1"/>
    <property type="molecule type" value="Genomic_DNA"/>
</dbReference>
<name>M7B1D2_CHEMY</name>
<reference evidence="3" key="1">
    <citation type="journal article" date="2013" name="Nat. Genet.">
        <title>The draft genomes of soft-shell turtle and green sea turtle yield insights into the development and evolution of the turtle-specific body plan.</title>
        <authorList>
            <person name="Wang Z."/>
            <person name="Pascual-Anaya J."/>
            <person name="Zadissa A."/>
            <person name="Li W."/>
            <person name="Niimura Y."/>
            <person name="Huang Z."/>
            <person name="Li C."/>
            <person name="White S."/>
            <person name="Xiong Z."/>
            <person name="Fang D."/>
            <person name="Wang B."/>
            <person name="Ming Y."/>
            <person name="Chen Y."/>
            <person name="Zheng Y."/>
            <person name="Kuraku S."/>
            <person name="Pignatelli M."/>
            <person name="Herrero J."/>
            <person name="Beal K."/>
            <person name="Nozawa M."/>
            <person name="Li Q."/>
            <person name="Wang J."/>
            <person name="Zhang H."/>
            <person name="Yu L."/>
            <person name="Shigenobu S."/>
            <person name="Wang J."/>
            <person name="Liu J."/>
            <person name="Flicek P."/>
            <person name="Searle S."/>
            <person name="Wang J."/>
            <person name="Kuratani S."/>
            <person name="Yin Y."/>
            <person name="Aken B."/>
            <person name="Zhang G."/>
            <person name="Irie N."/>
        </authorList>
    </citation>
    <scope>NUCLEOTIDE SEQUENCE [LARGE SCALE GENOMIC DNA]</scope>
</reference>
<feature type="region of interest" description="Disordered" evidence="1">
    <location>
        <begin position="99"/>
        <end position="126"/>
    </location>
</feature>
<evidence type="ECO:0000313" key="2">
    <source>
        <dbReference type="EMBL" id="EMP30834.1"/>
    </source>
</evidence>
<organism evidence="2 3">
    <name type="scientific">Chelonia mydas</name>
    <name type="common">Green sea-turtle</name>
    <name type="synonym">Chelonia agassizi</name>
    <dbReference type="NCBI Taxonomy" id="8469"/>
    <lineage>
        <taxon>Eukaryota</taxon>
        <taxon>Metazoa</taxon>
        <taxon>Chordata</taxon>
        <taxon>Craniata</taxon>
        <taxon>Vertebrata</taxon>
        <taxon>Euteleostomi</taxon>
        <taxon>Archelosauria</taxon>
        <taxon>Testudinata</taxon>
        <taxon>Testudines</taxon>
        <taxon>Cryptodira</taxon>
        <taxon>Durocryptodira</taxon>
        <taxon>Americhelydia</taxon>
        <taxon>Chelonioidea</taxon>
        <taxon>Cheloniidae</taxon>
        <taxon>Chelonia</taxon>
    </lineage>
</organism>